<feature type="domain" description="Major facilitator superfamily (MFS) profile" evidence="8">
    <location>
        <begin position="7"/>
        <end position="381"/>
    </location>
</feature>
<evidence type="ECO:0000256" key="7">
    <source>
        <dbReference type="SAM" id="Phobius"/>
    </source>
</evidence>
<dbReference type="PROSITE" id="PS50850">
    <property type="entry name" value="MFS"/>
    <property type="match status" value="1"/>
</dbReference>
<dbReference type="STRING" id="1168289.GCA_000259075_00522"/>
<feature type="transmembrane region" description="Helical" evidence="7">
    <location>
        <begin position="7"/>
        <end position="29"/>
    </location>
</feature>
<feature type="transmembrane region" description="Helical" evidence="7">
    <location>
        <begin position="130"/>
        <end position="153"/>
    </location>
</feature>
<dbReference type="OrthoDB" id="1415952at2"/>
<gene>
    <name evidence="9" type="ORF">DFO77_12550</name>
</gene>
<dbReference type="InterPro" id="IPR051788">
    <property type="entry name" value="MFS_Transporter"/>
</dbReference>
<dbReference type="InterPro" id="IPR036259">
    <property type="entry name" value="MFS_trans_sf"/>
</dbReference>
<dbReference type="AlphaFoldDB" id="A0A2T0XS98"/>
<feature type="transmembrane region" description="Helical" evidence="7">
    <location>
        <begin position="73"/>
        <end position="93"/>
    </location>
</feature>
<protein>
    <submittedName>
        <fullName evidence="9">Fucose permease</fullName>
    </submittedName>
</protein>
<feature type="transmembrane region" description="Helical" evidence="7">
    <location>
        <begin position="41"/>
        <end position="61"/>
    </location>
</feature>
<dbReference type="Pfam" id="PF07690">
    <property type="entry name" value="MFS_1"/>
    <property type="match status" value="1"/>
</dbReference>
<dbReference type="GO" id="GO:0016020">
    <property type="term" value="C:membrane"/>
    <property type="evidence" value="ECO:0007669"/>
    <property type="project" value="TreeGrafter"/>
</dbReference>
<evidence type="ECO:0000313" key="10">
    <source>
        <dbReference type="Proteomes" id="UP000252733"/>
    </source>
</evidence>
<feature type="transmembrane region" description="Helical" evidence="7">
    <location>
        <begin position="294"/>
        <end position="316"/>
    </location>
</feature>
<dbReference type="GO" id="GO:0012505">
    <property type="term" value="C:endomembrane system"/>
    <property type="evidence" value="ECO:0007669"/>
    <property type="project" value="UniProtKB-SubCell"/>
</dbReference>
<evidence type="ECO:0000256" key="2">
    <source>
        <dbReference type="ARBA" id="ARBA00008335"/>
    </source>
</evidence>
<evidence type="ECO:0000259" key="8">
    <source>
        <dbReference type="PROSITE" id="PS50850"/>
    </source>
</evidence>
<dbReference type="RefSeq" id="WP_106151815.1">
    <property type="nucleotide sequence ID" value="NZ_PVTS01000002.1"/>
</dbReference>
<proteinExistence type="inferred from homology"/>
<dbReference type="Gene3D" id="1.20.1250.20">
    <property type="entry name" value="MFS general substrate transporter like domains"/>
    <property type="match status" value="1"/>
</dbReference>
<evidence type="ECO:0000256" key="3">
    <source>
        <dbReference type="ARBA" id="ARBA00022448"/>
    </source>
</evidence>
<dbReference type="EMBL" id="QPIZ01000025">
    <property type="protein sequence ID" value="RCW29857.1"/>
    <property type="molecule type" value="Genomic_DNA"/>
</dbReference>
<keyword evidence="5 7" id="KW-1133">Transmembrane helix</keyword>
<feature type="transmembrane region" description="Helical" evidence="7">
    <location>
        <begin position="241"/>
        <end position="259"/>
    </location>
</feature>
<feature type="transmembrane region" description="Helical" evidence="7">
    <location>
        <begin position="359"/>
        <end position="377"/>
    </location>
</feature>
<dbReference type="PANTHER" id="PTHR23514:SF3">
    <property type="entry name" value="BYPASS OF STOP CODON PROTEIN 6"/>
    <property type="match status" value="1"/>
</dbReference>
<accession>A0A2T0XS98</accession>
<organism evidence="9 10">
    <name type="scientific">Marinilabilia salmonicolor</name>
    <dbReference type="NCBI Taxonomy" id="989"/>
    <lineage>
        <taxon>Bacteria</taxon>
        <taxon>Pseudomonadati</taxon>
        <taxon>Bacteroidota</taxon>
        <taxon>Bacteroidia</taxon>
        <taxon>Marinilabiliales</taxon>
        <taxon>Marinilabiliaceae</taxon>
        <taxon>Marinilabilia</taxon>
    </lineage>
</organism>
<evidence type="ECO:0000256" key="5">
    <source>
        <dbReference type="ARBA" id="ARBA00022989"/>
    </source>
</evidence>
<evidence type="ECO:0000256" key="6">
    <source>
        <dbReference type="ARBA" id="ARBA00023136"/>
    </source>
</evidence>
<comment type="subcellular location">
    <subcellularLocation>
        <location evidence="1">Endomembrane system</location>
        <topology evidence="1">Multi-pass membrane protein</topology>
    </subcellularLocation>
</comment>
<dbReference type="PANTHER" id="PTHR23514">
    <property type="entry name" value="BYPASS OF STOP CODON PROTEIN 6"/>
    <property type="match status" value="1"/>
</dbReference>
<feature type="transmembrane region" description="Helical" evidence="7">
    <location>
        <begin position="99"/>
        <end position="123"/>
    </location>
</feature>
<dbReference type="InterPro" id="IPR011701">
    <property type="entry name" value="MFS"/>
</dbReference>
<keyword evidence="6 7" id="KW-0472">Membrane</keyword>
<dbReference type="Proteomes" id="UP000252733">
    <property type="component" value="Unassembled WGS sequence"/>
</dbReference>
<feature type="transmembrane region" description="Helical" evidence="7">
    <location>
        <begin position="159"/>
        <end position="184"/>
    </location>
</feature>
<comment type="similarity">
    <text evidence="2">Belongs to the major facilitator superfamily.</text>
</comment>
<sequence length="385" mass="41756">MQLKTKQFWVSGLVMMLFGITMVVVGTINNFLVVEFGVDKLFIGLCASILAAGVFSGLFSFGPMVEQWGYKPVMLGGLLLAIAGITGIVYTPLVLYVPVFFFFIGAGGGAVNGATNMLVANIFPKNNSAYLSLLGVFYGIGALGLPLLTSLMLESDFPYQTILTLVAGFLFIPILLVSFLKFPGAVRSAPIPLRKFFLMLTHPAILLFGFYMFFQGSVEGIIPVWAPSYLSEITGVTYEKGLYAITISATGLTFARLLLGRFLKIYPTFHVLLISMVIFTFGTIIFGWGSSFLISLAGIAIMGLGMAAFFPVMMGYTVSHFPENPGTALSLVMAMGLGGNLLINYITGIMLDSFGVDKFIYMIAALILGLFILLYLIKTRLLDQK</sequence>
<keyword evidence="3" id="KW-0813">Transport</keyword>
<feature type="transmembrane region" description="Helical" evidence="7">
    <location>
        <begin position="328"/>
        <end position="347"/>
    </location>
</feature>
<dbReference type="SUPFAM" id="SSF103473">
    <property type="entry name" value="MFS general substrate transporter"/>
    <property type="match status" value="1"/>
</dbReference>
<name>A0A2T0XS98_9BACT</name>
<evidence type="ECO:0000256" key="4">
    <source>
        <dbReference type="ARBA" id="ARBA00022692"/>
    </source>
</evidence>
<dbReference type="GO" id="GO:0022857">
    <property type="term" value="F:transmembrane transporter activity"/>
    <property type="evidence" value="ECO:0007669"/>
    <property type="project" value="InterPro"/>
</dbReference>
<reference evidence="9 10" key="1">
    <citation type="submission" date="2018-07" db="EMBL/GenBank/DDBJ databases">
        <title>Freshwater and sediment microbial communities from various areas in North America, analyzing microbe dynamics in response to fracking.</title>
        <authorList>
            <person name="Lamendella R."/>
        </authorList>
    </citation>
    <scope>NUCLEOTIDE SEQUENCE [LARGE SCALE GENOMIC DNA]</scope>
    <source>
        <strain evidence="9 10">160A</strain>
    </source>
</reference>
<keyword evidence="4 7" id="KW-0812">Transmembrane</keyword>
<comment type="caution">
    <text evidence="9">The sequence shown here is derived from an EMBL/GenBank/DDBJ whole genome shotgun (WGS) entry which is preliminary data.</text>
</comment>
<feature type="transmembrane region" description="Helical" evidence="7">
    <location>
        <begin position="271"/>
        <end position="288"/>
    </location>
</feature>
<evidence type="ECO:0000256" key="1">
    <source>
        <dbReference type="ARBA" id="ARBA00004127"/>
    </source>
</evidence>
<keyword evidence="10" id="KW-1185">Reference proteome</keyword>
<evidence type="ECO:0000313" key="9">
    <source>
        <dbReference type="EMBL" id="RCW29857.1"/>
    </source>
</evidence>
<dbReference type="InterPro" id="IPR020846">
    <property type="entry name" value="MFS_dom"/>
</dbReference>